<evidence type="ECO:0000256" key="1">
    <source>
        <dbReference type="ARBA" id="ARBA00023015"/>
    </source>
</evidence>
<protein>
    <submittedName>
        <fullName evidence="3">Uncharacterized protein</fullName>
    </submittedName>
</protein>
<dbReference type="InterPro" id="IPR053721">
    <property type="entry name" value="Fimbrial_Adhesin_Reg"/>
</dbReference>
<dbReference type="EMBL" id="JAOCFT010000002">
    <property type="protein sequence ID" value="MDH1900237.1"/>
    <property type="molecule type" value="Genomic_DNA"/>
</dbReference>
<dbReference type="RefSeq" id="WP_210538636.1">
    <property type="nucleotide sequence ID" value="NZ_CP100393.1"/>
</dbReference>
<comment type="caution">
    <text evidence="3">The sequence shown here is derived from an EMBL/GenBank/DDBJ whole genome shotgun (WGS) entry which is preliminary data.</text>
</comment>
<evidence type="ECO:0000313" key="4">
    <source>
        <dbReference type="Proteomes" id="UP001160758"/>
    </source>
</evidence>
<sequence length="84" mass="9452">MKKLLLMDEKYIRLLIENTKSTNPAVADALVDHLLYGLAQEQTAKKYGLSSQSQVSRLKGSVIKLDNLIRTSLAMKDKFEQNKG</sequence>
<evidence type="ECO:0000313" key="3">
    <source>
        <dbReference type="EMBL" id="MDH1900237.1"/>
    </source>
</evidence>
<name>A0AA42VGK4_AERCA</name>
<organism evidence="3 4">
    <name type="scientific">Aeromonas caviae</name>
    <name type="common">Aeromonas punctata</name>
    <dbReference type="NCBI Taxonomy" id="648"/>
    <lineage>
        <taxon>Bacteria</taxon>
        <taxon>Pseudomonadati</taxon>
        <taxon>Pseudomonadota</taxon>
        <taxon>Gammaproteobacteria</taxon>
        <taxon>Aeromonadales</taxon>
        <taxon>Aeromonadaceae</taxon>
        <taxon>Aeromonas</taxon>
    </lineage>
</organism>
<dbReference type="Proteomes" id="UP001160758">
    <property type="component" value="Unassembled WGS sequence"/>
</dbReference>
<evidence type="ECO:0000256" key="2">
    <source>
        <dbReference type="ARBA" id="ARBA00023163"/>
    </source>
</evidence>
<proteinExistence type="predicted"/>
<keyword evidence="2" id="KW-0804">Transcription</keyword>
<dbReference type="Gene3D" id="1.10.10.2690">
    <property type="match status" value="1"/>
</dbReference>
<gene>
    <name evidence="3" type="ORF">N5I07_22355</name>
</gene>
<reference evidence="3" key="1">
    <citation type="submission" date="2022-09" db="EMBL/GenBank/DDBJ databases">
        <title>Intensive care unit water sources are persistently colonized with multi-drug resistant bacteria and are the site of extensive horizontal gene transfer of antibiotic resistance genes.</title>
        <authorList>
            <person name="Diorio-Toth L."/>
        </authorList>
    </citation>
    <scope>NUCLEOTIDE SEQUENCE</scope>
    <source>
        <strain evidence="3">GD03796</strain>
    </source>
</reference>
<keyword evidence="1" id="KW-0805">Transcription regulation</keyword>
<dbReference type="AlphaFoldDB" id="A0AA42VGK4"/>
<accession>A0AA42VGK4</accession>